<dbReference type="PRINTS" id="PR00463">
    <property type="entry name" value="EP450I"/>
</dbReference>
<keyword evidence="8" id="KW-1133">Transmembrane helix</keyword>
<gene>
    <name evidence="14" type="ORF">FIBRA_08952</name>
</gene>
<keyword evidence="11" id="KW-0503">Monooxygenase</keyword>
<evidence type="ECO:0000256" key="9">
    <source>
        <dbReference type="ARBA" id="ARBA00023002"/>
    </source>
</evidence>
<dbReference type="OrthoDB" id="2789670at2759"/>
<dbReference type="InterPro" id="IPR002401">
    <property type="entry name" value="Cyt_P450_E_grp-I"/>
</dbReference>
<evidence type="ECO:0000256" key="12">
    <source>
        <dbReference type="ARBA" id="ARBA00023136"/>
    </source>
</evidence>
<evidence type="ECO:0000313" key="14">
    <source>
        <dbReference type="EMBL" id="CCM06667.1"/>
    </source>
</evidence>
<evidence type="ECO:0008006" key="16">
    <source>
        <dbReference type="Google" id="ProtNLM"/>
    </source>
</evidence>
<keyword evidence="10" id="KW-0408">Iron</keyword>
<sequence>MLDVALAALFCAWLACCLLVRRPASASAASRSSSLPPGPPRLPVVGNAHQVPFAHQHKTFAAWSLSYGPIIYAQFLSTRIVILSSAQAAQDLLEKRGAIYSDRPHSVLLHDVIDYMPNPVWLPYSHQWRKQRRWYHSVLSPDVFQPLQHRESLQLVADILREPSAFISHSKRYTAAMMMEVAYGRSVPSSHDGFLALVNSTLEGLAQLGGPAATVLDFMPFLRHIPTWSWFPGSSTKRHALCVRAGIQAMMDIPYQKVKTDMAAGKAKPSFLRMLIDGQPMASTDEEREMSCAASMMYAAGSDTTVTVLLTFILAMVRHPRVFEKAQAEVDAVVGRARLPVFSDRAAMPYFECVLREVYRWNAPSRAGVPHRVMEDDEYAGYRIPRGVMVLPNVWMMTRDQDEYGPDVDQFRPERFAEMSAEEMERKDPRRLVFGFGRRCVLPRPLPHHTWR</sequence>
<reference evidence="14 15" key="1">
    <citation type="journal article" date="2012" name="Appl. Environ. Microbiol.">
        <title>Short-read sequencing for genomic analysis of the brown rot fungus Fibroporia radiculosa.</title>
        <authorList>
            <person name="Tang J.D."/>
            <person name="Perkins A.D."/>
            <person name="Sonstegard T.S."/>
            <person name="Schroeder S.G."/>
            <person name="Burgess S.C."/>
            <person name="Diehl S.V."/>
        </authorList>
    </citation>
    <scope>NUCLEOTIDE SEQUENCE [LARGE SCALE GENOMIC DNA]</scope>
    <source>
        <strain evidence="14 15">TFFH 294</strain>
    </source>
</reference>
<keyword evidence="13" id="KW-0732">Signal</keyword>
<protein>
    <recommendedName>
        <fullName evidence="16">Cytochrome P450</fullName>
    </recommendedName>
</protein>
<dbReference type="GO" id="GO:0016705">
    <property type="term" value="F:oxidoreductase activity, acting on paired donors, with incorporation or reduction of molecular oxygen"/>
    <property type="evidence" value="ECO:0007669"/>
    <property type="project" value="InterPro"/>
</dbReference>
<comment type="similarity">
    <text evidence="4">Belongs to the cytochrome P450 family.</text>
</comment>
<feature type="chain" id="PRO_5003778409" description="Cytochrome P450" evidence="13">
    <location>
        <begin position="27"/>
        <end position="452"/>
    </location>
</feature>
<evidence type="ECO:0000256" key="1">
    <source>
        <dbReference type="ARBA" id="ARBA00001971"/>
    </source>
</evidence>
<dbReference type="EMBL" id="HE797441">
    <property type="protein sequence ID" value="CCM06667.1"/>
    <property type="molecule type" value="Genomic_DNA"/>
</dbReference>
<keyword evidence="5" id="KW-0349">Heme</keyword>
<evidence type="ECO:0000256" key="11">
    <source>
        <dbReference type="ARBA" id="ARBA00023033"/>
    </source>
</evidence>
<dbReference type="InParanoid" id="J4I3K6"/>
<feature type="signal peptide" evidence="13">
    <location>
        <begin position="1"/>
        <end position="26"/>
    </location>
</feature>
<accession>J4I3K6</accession>
<dbReference type="Gene3D" id="1.10.630.10">
    <property type="entry name" value="Cytochrome P450"/>
    <property type="match status" value="1"/>
</dbReference>
<dbReference type="GeneID" id="24101567"/>
<dbReference type="InterPro" id="IPR001128">
    <property type="entry name" value="Cyt_P450"/>
</dbReference>
<dbReference type="Proteomes" id="UP000006352">
    <property type="component" value="Unassembled WGS sequence"/>
</dbReference>
<comment type="subcellular location">
    <subcellularLocation>
        <location evidence="2">Membrane</location>
        <topology evidence="2">Single-pass membrane protein</topology>
    </subcellularLocation>
</comment>
<keyword evidence="15" id="KW-1185">Reference proteome</keyword>
<dbReference type="STRING" id="599839.J4I3K6"/>
<dbReference type="AlphaFoldDB" id="J4I3K6"/>
<dbReference type="SUPFAM" id="SSF48264">
    <property type="entry name" value="Cytochrome P450"/>
    <property type="match status" value="1"/>
</dbReference>
<evidence type="ECO:0000256" key="7">
    <source>
        <dbReference type="ARBA" id="ARBA00022723"/>
    </source>
</evidence>
<proteinExistence type="inferred from homology"/>
<keyword evidence="6" id="KW-0812">Transmembrane</keyword>
<evidence type="ECO:0000256" key="6">
    <source>
        <dbReference type="ARBA" id="ARBA00022692"/>
    </source>
</evidence>
<dbReference type="GO" id="GO:0004497">
    <property type="term" value="F:monooxygenase activity"/>
    <property type="evidence" value="ECO:0007669"/>
    <property type="project" value="UniProtKB-KW"/>
</dbReference>
<dbReference type="InterPro" id="IPR050364">
    <property type="entry name" value="Cytochrome_P450_fung"/>
</dbReference>
<dbReference type="RefSeq" id="XP_012185950.1">
    <property type="nucleotide sequence ID" value="XM_012330560.1"/>
</dbReference>
<evidence type="ECO:0000256" key="2">
    <source>
        <dbReference type="ARBA" id="ARBA00004167"/>
    </source>
</evidence>
<dbReference type="PANTHER" id="PTHR46300">
    <property type="entry name" value="P450, PUTATIVE (EUROFUNG)-RELATED-RELATED"/>
    <property type="match status" value="1"/>
</dbReference>
<dbReference type="CDD" id="cd11065">
    <property type="entry name" value="CYP64-like"/>
    <property type="match status" value="1"/>
</dbReference>
<dbReference type="HOGENOM" id="CLU_001570_2_3_1"/>
<dbReference type="Pfam" id="PF00067">
    <property type="entry name" value="p450"/>
    <property type="match status" value="1"/>
</dbReference>
<keyword evidence="9" id="KW-0560">Oxidoreductase</keyword>
<organism evidence="14 15">
    <name type="scientific">Fibroporia radiculosa</name>
    <dbReference type="NCBI Taxonomy" id="599839"/>
    <lineage>
        <taxon>Eukaryota</taxon>
        <taxon>Fungi</taxon>
        <taxon>Dikarya</taxon>
        <taxon>Basidiomycota</taxon>
        <taxon>Agaricomycotina</taxon>
        <taxon>Agaricomycetes</taxon>
        <taxon>Polyporales</taxon>
        <taxon>Fibroporiaceae</taxon>
        <taxon>Fibroporia</taxon>
    </lineage>
</organism>
<evidence type="ECO:0000256" key="10">
    <source>
        <dbReference type="ARBA" id="ARBA00023004"/>
    </source>
</evidence>
<evidence type="ECO:0000256" key="8">
    <source>
        <dbReference type="ARBA" id="ARBA00022989"/>
    </source>
</evidence>
<comment type="cofactor">
    <cofactor evidence="1">
        <name>heme</name>
        <dbReference type="ChEBI" id="CHEBI:30413"/>
    </cofactor>
</comment>
<comment type="pathway">
    <text evidence="3">Secondary metabolite biosynthesis.</text>
</comment>
<evidence type="ECO:0000256" key="4">
    <source>
        <dbReference type="ARBA" id="ARBA00010617"/>
    </source>
</evidence>
<dbReference type="GO" id="GO:0016020">
    <property type="term" value="C:membrane"/>
    <property type="evidence" value="ECO:0007669"/>
    <property type="project" value="UniProtKB-SubCell"/>
</dbReference>
<evidence type="ECO:0000313" key="15">
    <source>
        <dbReference type="Proteomes" id="UP000006352"/>
    </source>
</evidence>
<evidence type="ECO:0000256" key="13">
    <source>
        <dbReference type="SAM" id="SignalP"/>
    </source>
</evidence>
<evidence type="ECO:0000256" key="5">
    <source>
        <dbReference type="ARBA" id="ARBA00022617"/>
    </source>
</evidence>
<evidence type="ECO:0000256" key="3">
    <source>
        <dbReference type="ARBA" id="ARBA00005179"/>
    </source>
</evidence>
<dbReference type="InterPro" id="IPR036396">
    <property type="entry name" value="Cyt_P450_sf"/>
</dbReference>
<dbReference type="GO" id="GO:0005506">
    <property type="term" value="F:iron ion binding"/>
    <property type="evidence" value="ECO:0007669"/>
    <property type="project" value="InterPro"/>
</dbReference>
<keyword evidence="12" id="KW-0472">Membrane</keyword>
<dbReference type="PANTHER" id="PTHR46300:SF7">
    <property type="entry name" value="P450, PUTATIVE (EUROFUNG)-RELATED"/>
    <property type="match status" value="1"/>
</dbReference>
<dbReference type="GO" id="GO:0020037">
    <property type="term" value="F:heme binding"/>
    <property type="evidence" value="ECO:0007669"/>
    <property type="project" value="InterPro"/>
</dbReference>
<name>J4I3K6_9APHY</name>
<keyword evidence="7" id="KW-0479">Metal-binding</keyword>